<dbReference type="EC" id="3.1.1.74" evidence="8"/>
<keyword evidence="4 8" id="KW-0964">Secreted</keyword>
<accession>A0AAX6MLQ8</accession>
<organism evidence="10 11">
    <name type="scientific">Daldinia eschscholtzii</name>
    <dbReference type="NCBI Taxonomy" id="292717"/>
    <lineage>
        <taxon>Eukaryota</taxon>
        <taxon>Fungi</taxon>
        <taxon>Dikarya</taxon>
        <taxon>Ascomycota</taxon>
        <taxon>Pezizomycotina</taxon>
        <taxon>Sordariomycetes</taxon>
        <taxon>Xylariomycetidae</taxon>
        <taxon>Xylariales</taxon>
        <taxon>Hypoxylaceae</taxon>
        <taxon>Daldinia</taxon>
    </lineage>
</organism>
<feature type="compositionally biased region" description="Low complexity" evidence="9">
    <location>
        <begin position="264"/>
        <end position="275"/>
    </location>
</feature>
<gene>
    <name evidence="10" type="ORF">Daesc_005905</name>
</gene>
<reference evidence="10 11" key="1">
    <citation type="journal article" date="2024" name="Front Chem Biol">
        <title>Unveiling the potential of Daldinia eschscholtzii MFLUCC 19-0629 through bioactivity and bioinformatics studies for enhanced sustainable agriculture production.</title>
        <authorList>
            <person name="Brooks S."/>
            <person name="Weaver J.A."/>
            <person name="Klomchit A."/>
            <person name="Alharthi S.A."/>
            <person name="Onlamun T."/>
            <person name="Nurani R."/>
            <person name="Vong T.K."/>
            <person name="Alberti F."/>
            <person name="Greco C."/>
        </authorList>
    </citation>
    <scope>NUCLEOTIDE SEQUENCE [LARGE SCALE GENOMIC DNA]</scope>
    <source>
        <strain evidence="10">MFLUCC 19-0629</strain>
    </source>
</reference>
<keyword evidence="3 8" id="KW-0719">Serine esterase</keyword>
<feature type="compositionally biased region" description="Low complexity" evidence="9">
    <location>
        <begin position="351"/>
        <end position="367"/>
    </location>
</feature>
<dbReference type="GO" id="GO:0050525">
    <property type="term" value="F:cutinase activity"/>
    <property type="evidence" value="ECO:0007669"/>
    <property type="project" value="UniProtKB-UniRule"/>
</dbReference>
<evidence type="ECO:0000256" key="5">
    <source>
        <dbReference type="ARBA" id="ARBA00022729"/>
    </source>
</evidence>
<dbReference type="PROSITE" id="PS00155">
    <property type="entry name" value="CUTINASE_1"/>
    <property type="match status" value="1"/>
</dbReference>
<evidence type="ECO:0000256" key="2">
    <source>
        <dbReference type="ARBA" id="ARBA00007534"/>
    </source>
</evidence>
<evidence type="ECO:0000256" key="9">
    <source>
        <dbReference type="SAM" id="MobiDB-lite"/>
    </source>
</evidence>
<dbReference type="InterPro" id="IPR043580">
    <property type="entry name" value="CUTINASE_1"/>
</dbReference>
<dbReference type="EMBL" id="JBANMG010000005">
    <property type="protein sequence ID" value="KAK6953600.1"/>
    <property type="molecule type" value="Genomic_DNA"/>
</dbReference>
<comment type="subcellular location">
    <subcellularLocation>
        <location evidence="1 8">Secreted</location>
    </subcellularLocation>
</comment>
<feature type="region of interest" description="Disordered" evidence="9">
    <location>
        <begin position="325"/>
        <end position="369"/>
    </location>
</feature>
<keyword evidence="11" id="KW-1185">Reference proteome</keyword>
<keyword evidence="6 8" id="KW-0378">Hydrolase</keyword>
<dbReference type="AlphaFoldDB" id="A0AAX6MLQ8"/>
<protein>
    <recommendedName>
        <fullName evidence="8">Cutinase</fullName>
        <ecNumber evidence="8">3.1.1.74</ecNumber>
    </recommendedName>
</protein>
<evidence type="ECO:0000256" key="7">
    <source>
        <dbReference type="ARBA" id="ARBA00023157"/>
    </source>
</evidence>
<comment type="function">
    <text evidence="8">Catalyzes the hydrolysis of complex carboxylic polyesters found in the cell wall of plants. Degrades cutin, a macromolecule that forms the structure of the plant cuticle.</text>
</comment>
<comment type="similarity">
    <text evidence="2 8">Belongs to the cutinase family.</text>
</comment>
<keyword evidence="5 8" id="KW-0732">Signal</keyword>
<keyword evidence="7" id="KW-1015">Disulfide bond</keyword>
<feature type="signal peptide" evidence="8">
    <location>
        <begin position="1"/>
        <end position="23"/>
    </location>
</feature>
<evidence type="ECO:0000313" key="11">
    <source>
        <dbReference type="Proteomes" id="UP001369815"/>
    </source>
</evidence>
<dbReference type="InterPro" id="IPR029058">
    <property type="entry name" value="AB_hydrolase_fold"/>
</dbReference>
<dbReference type="PANTHER" id="PTHR33630:SF13">
    <property type="entry name" value="ACETYLXYLAN ESTERASE"/>
    <property type="match status" value="1"/>
</dbReference>
<feature type="region of interest" description="Disordered" evidence="9">
    <location>
        <begin position="243"/>
        <end position="275"/>
    </location>
</feature>
<proteinExistence type="inferred from homology"/>
<dbReference type="Proteomes" id="UP001369815">
    <property type="component" value="Unassembled WGS sequence"/>
</dbReference>
<evidence type="ECO:0000256" key="6">
    <source>
        <dbReference type="ARBA" id="ARBA00022801"/>
    </source>
</evidence>
<evidence type="ECO:0000313" key="10">
    <source>
        <dbReference type="EMBL" id="KAK6953600.1"/>
    </source>
</evidence>
<feature type="chain" id="PRO_5043096820" description="Cutinase" evidence="8">
    <location>
        <begin position="24"/>
        <end position="397"/>
    </location>
</feature>
<dbReference type="Pfam" id="PF01083">
    <property type="entry name" value="Cutinase"/>
    <property type="match status" value="1"/>
</dbReference>
<dbReference type="PANTHER" id="PTHR33630">
    <property type="entry name" value="CUTINASE RV1984C-RELATED-RELATED"/>
    <property type="match status" value="1"/>
</dbReference>
<comment type="caution">
    <text evidence="10">The sequence shown here is derived from an EMBL/GenBank/DDBJ whole genome shotgun (WGS) entry which is preliminary data.</text>
</comment>
<dbReference type="GO" id="GO:0005576">
    <property type="term" value="C:extracellular region"/>
    <property type="evidence" value="ECO:0007669"/>
    <property type="project" value="UniProtKB-SubCell"/>
</dbReference>
<dbReference type="SMART" id="SM01110">
    <property type="entry name" value="Cutinase"/>
    <property type="match status" value="1"/>
</dbReference>
<evidence type="ECO:0000256" key="3">
    <source>
        <dbReference type="ARBA" id="ARBA00022487"/>
    </source>
</evidence>
<feature type="compositionally biased region" description="Low complexity" evidence="9">
    <location>
        <begin position="244"/>
        <end position="257"/>
    </location>
</feature>
<feature type="compositionally biased region" description="Low complexity" evidence="9">
    <location>
        <begin position="325"/>
        <end position="337"/>
    </location>
</feature>
<name>A0AAX6MLQ8_9PEZI</name>
<dbReference type="InterPro" id="IPR000675">
    <property type="entry name" value="Cutinase/axe"/>
</dbReference>
<evidence type="ECO:0000256" key="4">
    <source>
        <dbReference type="ARBA" id="ARBA00022525"/>
    </source>
</evidence>
<dbReference type="Gene3D" id="3.40.50.1820">
    <property type="entry name" value="alpha/beta hydrolase"/>
    <property type="match status" value="1"/>
</dbReference>
<evidence type="ECO:0000256" key="1">
    <source>
        <dbReference type="ARBA" id="ARBA00004613"/>
    </source>
</evidence>
<evidence type="ECO:0000256" key="8">
    <source>
        <dbReference type="RuleBase" id="RU361263"/>
    </source>
</evidence>
<comment type="catalytic activity">
    <reaction evidence="8">
        <text>cutin + H2O = cutin monomers.</text>
        <dbReference type="EC" id="3.1.1.74"/>
    </reaction>
</comment>
<dbReference type="SUPFAM" id="SSF53474">
    <property type="entry name" value="alpha/beta-Hydrolases"/>
    <property type="match status" value="1"/>
</dbReference>
<sequence>MLDLQHWALLSASIFSAAVTAQATGVDTCTDVHIFLSRGNNEPYPGRQGKLVQAICSGLESCDYEDIAFNNALEVEYCGAVEEGRKAGVEQITAYNKRCPNSKLVVSGYSQGAHVVGDILGGGGGVFFQGCTTPTAPGLDSKSAPGNAIAAALLFGDTRHTENQPFNTLEGASISGLFPRSGQQLAGLNSFAGVLRDWCQGDDPICAAGDGKRKTNVEHHLNYFDVYSGAAAEWVKSMLGEKATTPTSSSAPSSSSTSPPPPSSTSTSSSIPTSTSVLESSSTIASSNTLSLTTSVTSTSSLAETSSEAPATSTTISVIQSTSVSSGLSKSTSPSSTDALTPLPEATHSDTPSFTTTASTTPAAPSTIQDGSAQDIRCFQGYVGGLSIMCSFLFAMI</sequence>